<dbReference type="EMBL" id="LT670844">
    <property type="protein sequence ID" value="SHL42806.1"/>
    <property type="molecule type" value="Genomic_DNA"/>
</dbReference>
<dbReference type="OrthoDB" id="9779853at2"/>
<feature type="chain" id="PRO_5013246418" evidence="1">
    <location>
        <begin position="27"/>
        <end position="305"/>
    </location>
</feature>
<dbReference type="SUPFAM" id="SSF53474">
    <property type="entry name" value="alpha/beta-Hydrolases"/>
    <property type="match status" value="1"/>
</dbReference>
<dbReference type="Gene3D" id="3.40.50.1820">
    <property type="entry name" value="alpha/beta hydrolase"/>
    <property type="match status" value="1"/>
</dbReference>
<dbReference type="InterPro" id="IPR000073">
    <property type="entry name" value="AB_hydrolase_1"/>
</dbReference>
<organism evidence="3 4">
    <name type="scientific">Bradyrhizobium lablabi</name>
    <dbReference type="NCBI Taxonomy" id="722472"/>
    <lineage>
        <taxon>Bacteria</taxon>
        <taxon>Pseudomonadati</taxon>
        <taxon>Pseudomonadota</taxon>
        <taxon>Alphaproteobacteria</taxon>
        <taxon>Hyphomicrobiales</taxon>
        <taxon>Nitrobacteraceae</taxon>
        <taxon>Bradyrhizobium</taxon>
    </lineage>
</organism>
<dbReference type="InterPro" id="IPR050471">
    <property type="entry name" value="AB_hydrolase"/>
</dbReference>
<protein>
    <submittedName>
        <fullName evidence="3">Pimeloyl-ACP methyl ester carboxylesterase</fullName>
    </submittedName>
</protein>
<evidence type="ECO:0000259" key="2">
    <source>
        <dbReference type="Pfam" id="PF00561"/>
    </source>
</evidence>
<accession>A0A1M7AJY4</accession>
<feature type="domain" description="AB hydrolase-1" evidence="2">
    <location>
        <begin position="62"/>
        <end position="291"/>
    </location>
</feature>
<evidence type="ECO:0000313" key="4">
    <source>
        <dbReference type="Proteomes" id="UP000189935"/>
    </source>
</evidence>
<proteinExistence type="predicted"/>
<dbReference type="PANTHER" id="PTHR43433:SF3">
    <property type="entry name" value="NON-HEME CHLOROPEROXIDASE"/>
    <property type="match status" value="1"/>
</dbReference>
<keyword evidence="1" id="KW-0732">Signal</keyword>
<sequence length="305" mass="33097">MDRRHMLKSTASTALGAGLLVSAASAAKSAQPTSSHEKTRGADYVECADGTKLAYTDWGAGKPVVFIHAWALPSAMWDYQRGPLSEKGLRCIAYDRRGHGRSGVPNGGYDCDNLADDLSTLLDELDLHGVTLVSHSFGAAEVVRYLSRHGSSRIEKIALIAPAGTPFATKTADNPNGVPPEQLEFFRTRVLQQEDGKKAFFTADTSLSLQNWGMALMLTTPLRVAVECNRQITSTDFRAELPKITVPTLIIHGDNDVSARIETTGRPTAALIPNAELKVYEGAPHGLFLTHKERLNADLLRFIKG</sequence>
<reference evidence="3 4" key="1">
    <citation type="submission" date="2016-11" db="EMBL/GenBank/DDBJ databases">
        <authorList>
            <person name="Jaros S."/>
            <person name="Januszkiewicz K."/>
            <person name="Wedrychowicz H."/>
        </authorList>
    </citation>
    <scope>NUCLEOTIDE SEQUENCE [LARGE SCALE GENOMIC DNA]</scope>
    <source>
        <strain evidence="3 4">GAS499</strain>
    </source>
</reference>
<dbReference type="AlphaFoldDB" id="A0A1M7AJY4"/>
<dbReference type="PANTHER" id="PTHR43433">
    <property type="entry name" value="HYDROLASE, ALPHA/BETA FOLD FAMILY PROTEIN"/>
    <property type="match status" value="1"/>
</dbReference>
<dbReference type="Pfam" id="PF00561">
    <property type="entry name" value="Abhydrolase_1"/>
    <property type="match status" value="1"/>
</dbReference>
<feature type="signal peptide" evidence="1">
    <location>
        <begin position="1"/>
        <end position="26"/>
    </location>
</feature>
<name>A0A1M7AJY4_9BRAD</name>
<evidence type="ECO:0000256" key="1">
    <source>
        <dbReference type="SAM" id="SignalP"/>
    </source>
</evidence>
<dbReference type="Proteomes" id="UP000189935">
    <property type="component" value="Chromosome I"/>
</dbReference>
<evidence type="ECO:0000313" key="3">
    <source>
        <dbReference type="EMBL" id="SHL42806.1"/>
    </source>
</evidence>
<dbReference type="InterPro" id="IPR029058">
    <property type="entry name" value="AB_hydrolase_fold"/>
</dbReference>
<gene>
    <name evidence="3" type="ORF">SAMN05444159_5878</name>
</gene>